<protein>
    <submittedName>
        <fullName evidence="1">Uncharacterized protein</fullName>
    </submittedName>
</protein>
<accession>A0A7H8N0E5</accession>
<evidence type="ECO:0000313" key="2">
    <source>
        <dbReference type="Proteomes" id="UP000509345"/>
    </source>
</evidence>
<dbReference type="RefSeq" id="WP_176145817.1">
    <property type="nucleotide sequence ID" value="NZ_CP054927.1"/>
</dbReference>
<proteinExistence type="predicted"/>
<dbReference type="GeneID" id="87636700"/>
<dbReference type="AlphaFoldDB" id="A0A7H8N0E5"/>
<reference evidence="1 2" key="1">
    <citation type="submission" date="2020-06" db="EMBL/GenBank/DDBJ databases">
        <title>Genome mining for natural products.</title>
        <authorList>
            <person name="Zhang B."/>
            <person name="Shi J."/>
            <person name="Ge H."/>
        </authorList>
    </citation>
    <scope>NUCLEOTIDE SEQUENCE [LARGE SCALE GENOMIC DNA]</scope>
    <source>
        <strain evidence="1 2">NA06532</strain>
        <plasmid evidence="1 2">unnamed1</plasmid>
    </source>
</reference>
<dbReference type="Proteomes" id="UP000509345">
    <property type="component" value="Plasmid unnamed1"/>
</dbReference>
<organism evidence="1 2">
    <name type="scientific">Streptomyces microflavus</name>
    <name type="common">Streptomyces lipmanii</name>
    <dbReference type="NCBI Taxonomy" id="1919"/>
    <lineage>
        <taxon>Bacteria</taxon>
        <taxon>Bacillati</taxon>
        <taxon>Actinomycetota</taxon>
        <taxon>Actinomycetes</taxon>
        <taxon>Kitasatosporales</taxon>
        <taxon>Streptomycetaceae</taxon>
        <taxon>Streptomyces</taxon>
    </lineage>
</organism>
<geneLocation type="plasmid" evidence="1 2">
    <name>unnamed1</name>
</geneLocation>
<sequence length="83" mass="8643">MTVTSIASFAAASASSVSPPAPVLVSTLPTGAGADVHIYRDTDGSLSSECTGCGEYAWTLRITREFAQEHAATCLRRPRPMAA</sequence>
<keyword evidence="1" id="KW-0614">Plasmid</keyword>
<evidence type="ECO:0000313" key="1">
    <source>
        <dbReference type="EMBL" id="QKW47945.1"/>
    </source>
</evidence>
<dbReference type="EMBL" id="CP054927">
    <property type="protein sequence ID" value="QKW47945.1"/>
    <property type="molecule type" value="Genomic_DNA"/>
</dbReference>
<gene>
    <name evidence="1" type="ORF">HUT09_36150</name>
</gene>
<name>A0A7H8N0E5_STRMI</name>